<feature type="transmembrane region" description="Helical" evidence="5">
    <location>
        <begin position="279"/>
        <end position="298"/>
    </location>
</feature>
<evidence type="ECO:0000256" key="5">
    <source>
        <dbReference type="SAM" id="Phobius"/>
    </source>
</evidence>
<dbReference type="Gene3D" id="1.20.1250.20">
    <property type="entry name" value="MFS general substrate transporter like domains"/>
    <property type="match status" value="2"/>
</dbReference>
<dbReference type="InterPro" id="IPR036259">
    <property type="entry name" value="MFS_trans_sf"/>
</dbReference>
<dbReference type="PANTHER" id="PTHR42718:SF10">
    <property type="entry name" value="TRANSPORTER, PUTATIVE (AFU_ORTHOLOGUE AFUA_8G06760)-RELATED"/>
    <property type="match status" value="1"/>
</dbReference>
<keyword evidence="3 5" id="KW-1133">Transmembrane helix</keyword>
<evidence type="ECO:0000256" key="1">
    <source>
        <dbReference type="ARBA" id="ARBA00004141"/>
    </source>
</evidence>
<keyword evidence="4 5" id="KW-0472">Membrane</keyword>
<comment type="caution">
    <text evidence="7">The sequence shown here is derived from an EMBL/GenBank/DDBJ whole genome shotgun (WGS) entry which is preliminary data.</text>
</comment>
<feature type="transmembrane region" description="Helical" evidence="5">
    <location>
        <begin position="242"/>
        <end position="267"/>
    </location>
</feature>
<dbReference type="EMBL" id="JQFZ01000239">
    <property type="protein sequence ID" value="KGO53941.1"/>
    <property type="molecule type" value="Genomic_DNA"/>
</dbReference>
<name>A0A0A2JGM5_PENEN</name>
<evidence type="ECO:0000259" key="6">
    <source>
        <dbReference type="PROSITE" id="PS50850"/>
    </source>
</evidence>
<feature type="transmembrane region" description="Helical" evidence="5">
    <location>
        <begin position="512"/>
        <end position="534"/>
    </location>
</feature>
<feature type="transmembrane region" description="Helical" evidence="5">
    <location>
        <begin position="652"/>
        <end position="670"/>
    </location>
</feature>
<organism evidence="7 8">
    <name type="scientific">Penicillium expansum</name>
    <name type="common">Blue mold rot fungus</name>
    <dbReference type="NCBI Taxonomy" id="27334"/>
    <lineage>
        <taxon>Eukaryota</taxon>
        <taxon>Fungi</taxon>
        <taxon>Dikarya</taxon>
        <taxon>Ascomycota</taxon>
        <taxon>Pezizomycotina</taxon>
        <taxon>Eurotiomycetes</taxon>
        <taxon>Eurotiomycetidae</taxon>
        <taxon>Eurotiales</taxon>
        <taxon>Aspergillaceae</taxon>
        <taxon>Penicillium</taxon>
    </lineage>
</organism>
<evidence type="ECO:0000313" key="8">
    <source>
        <dbReference type="Proteomes" id="UP000030143"/>
    </source>
</evidence>
<keyword evidence="8" id="KW-1185">Reference proteome</keyword>
<dbReference type="Gene3D" id="2.120.10.30">
    <property type="entry name" value="TolB, C-terminal domain"/>
    <property type="match status" value="1"/>
</dbReference>
<evidence type="ECO:0000256" key="2">
    <source>
        <dbReference type="ARBA" id="ARBA00022692"/>
    </source>
</evidence>
<dbReference type="VEuPathDB" id="FungiDB:PEXP_045480"/>
<feature type="transmembrane region" description="Helical" evidence="5">
    <location>
        <begin position="399"/>
        <end position="419"/>
    </location>
</feature>
<sequence length="725" mass="78554">MKSPLSFFISNDHFFAKGLRRQLEDQYGPFTWASSVVFCADTGLKLKCNVATPRNSHAYANGILLFDEGKTLAVADTLYGTVSLYDVHADTKLLAKKQTIVLGASPDNMSESKNGDLIVAVVPDLRSILPRAFGNGPLNYSSPVEATVLRLVKTNNFTPEIIFWDDGNQISILTGNALDSTGRKLVAGGVWERWFLVLLESHDERSFNEFTAPAIELQRLDDKSPFEGSSLEKDEKTTLQSFLIITIITGVTFISVSGTGILTTALPRISTDINLDRDLIFWPASVYALSAGCTLLAFGSVADVVGSKRMWLIGSGASCPLILACGLARTGNQFIIFRALLGLFVAMCLPTSMSLVTASFPPGRKRNIAFAATGMGQPLGYALGLILGGVLASTIGWRWGFYITAILDAVLFVSSIFILPSDTDSKKLSKITWHNLAYNIDWIGVVILALAFGLLSYVLAMVTVSYKNISKPQYIVLLIISLLLLPVFSLWVRWQVKRQKPALIPNALWRNLPFLFICVAMFFTWAAFNSFQYISTLFFQDVQNLSALQASIRFLPMAGVGVLTNIIAAHLVSKVNVNMLLGISAVITAVSPILMAVASPEWTYWTAAFIAMTLSPINGDVLWTVSSLIICRAFPDNSQALAGSVFNTISQLGNSVGLAVTAVIATSVAAHEDGSATGTSTSQTMSELLEGYRAAYWTIFAGMVVVCLVSSLGLRKVGKVGIKQD</sequence>
<gene>
    <name evidence="7" type="ORF">PEX2_024200</name>
</gene>
<dbReference type="SUPFAM" id="SSF63829">
    <property type="entry name" value="Calcium-dependent phosphotriesterase"/>
    <property type="match status" value="1"/>
</dbReference>
<dbReference type="AlphaFoldDB" id="A0A0A2JGM5"/>
<evidence type="ECO:0000256" key="4">
    <source>
        <dbReference type="ARBA" id="ARBA00023136"/>
    </source>
</evidence>
<dbReference type="SUPFAM" id="SSF103473">
    <property type="entry name" value="MFS general substrate transporter"/>
    <property type="match status" value="1"/>
</dbReference>
<dbReference type="GeneID" id="27675114"/>
<feature type="transmembrane region" description="Helical" evidence="5">
    <location>
        <begin position="554"/>
        <end position="572"/>
    </location>
</feature>
<dbReference type="PROSITE" id="PS50850">
    <property type="entry name" value="MFS"/>
    <property type="match status" value="1"/>
</dbReference>
<dbReference type="HOGENOM" id="CLU_000960_27_5_1"/>
<dbReference type="RefSeq" id="XP_016596457.1">
    <property type="nucleotide sequence ID" value="XM_016739695.1"/>
</dbReference>
<evidence type="ECO:0000256" key="3">
    <source>
        <dbReference type="ARBA" id="ARBA00022989"/>
    </source>
</evidence>
<feature type="transmembrane region" description="Helical" evidence="5">
    <location>
        <begin position="694"/>
        <end position="714"/>
    </location>
</feature>
<feature type="transmembrane region" description="Helical" evidence="5">
    <location>
        <begin position="604"/>
        <end position="631"/>
    </location>
</feature>
<reference evidence="7 8" key="1">
    <citation type="journal article" date="2015" name="Mol. Plant Microbe Interact.">
        <title>Genome, transcriptome, and functional analyses of Penicillium expansum provide new insights into secondary metabolism and pathogenicity.</title>
        <authorList>
            <person name="Ballester A.R."/>
            <person name="Marcet-Houben M."/>
            <person name="Levin E."/>
            <person name="Sela N."/>
            <person name="Selma-Lazaro C."/>
            <person name="Carmona L."/>
            <person name="Wisniewski M."/>
            <person name="Droby S."/>
            <person name="Gonzalez-Candelas L."/>
            <person name="Gabaldon T."/>
        </authorList>
    </citation>
    <scope>NUCLEOTIDE SEQUENCE [LARGE SCALE GENOMIC DNA]</scope>
    <source>
        <strain evidence="7 8">MD-8</strain>
    </source>
</reference>
<accession>A0A0A2JGM5</accession>
<feature type="transmembrane region" description="Helical" evidence="5">
    <location>
        <begin position="368"/>
        <end position="393"/>
    </location>
</feature>
<proteinExistence type="predicted"/>
<feature type="transmembrane region" description="Helical" evidence="5">
    <location>
        <begin position="335"/>
        <end position="356"/>
    </location>
</feature>
<dbReference type="InterPro" id="IPR011701">
    <property type="entry name" value="MFS"/>
</dbReference>
<feature type="transmembrane region" description="Helical" evidence="5">
    <location>
        <begin position="440"/>
        <end position="462"/>
    </location>
</feature>
<evidence type="ECO:0000313" key="7">
    <source>
        <dbReference type="EMBL" id="KGO53941.1"/>
    </source>
</evidence>
<keyword evidence="2 5" id="KW-0812">Transmembrane</keyword>
<dbReference type="PANTHER" id="PTHR42718">
    <property type="entry name" value="MAJOR FACILITATOR SUPERFAMILY MULTIDRUG TRANSPORTER MFSC"/>
    <property type="match status" value="1"/>
</dbReference>
<comment type="subcellular location">
    <subcellularLocation>
        <location evidence="1">Membrane</location>
        <topology evidence="1">Multi-pass membrane protein</topology>
    </subcellularLocation>
</comment>
<dbReference type="InterPro" id="IPR011042">
    <property type="entry name" value="6-blade_b-propeller_TolB-like"/>
</dbReference>
<feature type="transmembrane region" description="Helical" evidence="5">
    <location>
        <begin position="579"/>
        <end position="598"/>
    </location>
</feature>
<feature type="transmembrane region" description="Helical" evidence="5">
    <location>
        <begin position="474"/>
        <end position="492"/>
    </location>
</feature>
<dbReference type="Pfam" id="PF07690">
    <property type="entry name" value="MFS_1"/>
    <property type="match status" value="1"/>
</dbReference>
<dbReference type="GO" id="GO:0016020">
    <property type="term" value="C:membrane"/>
    <property type="evidence" value="ECO:0007669"/>
    <property type="project" value="UniProtKB-SubCell"/>
</dbReference>
<feature type="domain" description="Major facilitator superfamily (MFS) profile" evidence="6">
    <location>
        <begin position="244"/>
        <end position="719"/>
    </location>
</feature>
<dbReference type="InterPro" id="IPR020846">
    <property type="entry name" value="MFS_dom"/>
</dbReference>
<dbReference type="Proteomes" id="UP000030143">
    <property type="component" value="Unassembled WGS sequence"/>
</dbReference>
<dbReference type="GO" id="GO:0022857">
    <property type="term" value="F:transmembrane transporter activity"/>
    <property type="evidence" value="ECO:0007669"/>
    <property type="project" value="InterPro"/>
</dbReference>
<protein>
    <submittedName>
        <fullName evidence="7">Major facilitator superfamily domain, general substrate transporter</fullName>
    </submittedName>
</protein>